<evidence type="ECO:0000313" key="1">
    <source>
        <dbReference type="EMBL" id="GAA2145561.1"/>
    </source>
</evidence>
<sequence>MEDLSVVEFYRDLDDVNDGEPGAPSLPALADRLAAQLGAADDAE</sequence>
<dbReference type="Proteomes" id="UP001501771">
    <property type="component" value="Unassembled WGS sequence"/>
</dbReference>
<name>A0ABP5LDS1_9ACTN</name>
<evidence type="ECO:0000313" key="2">
    <source>
        <dbReference type="Proteomes" id="UP001501771"/>
    </source>
</evidence>
<keyword evidence="2" id="KW-1185">Reference proteome</keyword>
<protein>
    <submittedName>
        <fullName evidence="1">Uncharacterized protein</fullName>
    </submittedName>
</protein>
<gene>
    <name evidence="1" type="ORF">GCM10009844_20490</name>
</gene>
<comment type="caution">
    <text evidence="1">The sequence shown here is derived from an EMBL/GenBank/DDBJ whole genome shotgun (WGS) entry which is preliminary data.</text>
</comment>
<organism evidence="1 2">
    <name type="scientific">Nocardioides koreensis</name>
    <dbReference type="NCBI Taxonomy" id="433651"/>
    <lineage>
        <taxon>Bacteria</taxon>
        <taxon>Bacillati</taxon>
        <taxon>Actinomycetota</taxon>
        <taxon>Actinomycetes</taxon>
        <taxon>Propionibacteriales</taxon>
        <taxon>Nocardioidaceae</taxon>
        <taxon>Nocardioides</taxon>
    </lineage>
</organism>
<accession>A0ABP5LDS1</accession>
<reference evidence="2" key="1">
    <citation type="journal article" date="2019" name="Int. J. Syst. Evol. Microbiol.">
        <title>The Global Catalogue of Microorganisms (GCM) 10K type strain sequencing project: providing services to taxonomists for standard genome sequencing and annotation.</title>
        <authorList>
            <consortium name="The Broad Institute Genomics Platform"/>
            <consortium name="The Broad Institute Genome Sequencing Center for Infectious Disease"/>
            <person name="Wu L."/>
            <person name="Ma J."/>
        </authorList>
    </citation>
    <scope>NUCLEOTIDE SEQUENCE [LARGE SCALE GENOMIC DNA]</scope>
    <source>
        <strain evidence="2">JCM 16022</strain>
    </source>
</reference>
<dbReference type="EMBL" id="BAAAQR010000005">
    <property type="protein sequence ID" value="GAA2145561.1"/>
    <property type="molecule type" value="Genomic_DNA"/>
</dbReference>
<proteinExistence type="predicted"/>